<dbReference type="RefSeq" id="WP_074863924.1">
    <property type="nucleotide sequence ID" value="NZ_FOAS01000001.1"/>
</dbReference>
<dbReference type="STRING" id="1429083.GCA_001885685_00591"/>
<sequence length="188" mass="19010">MQRKQLFTLLAALSAPSLAFAHPGHDATWYAGLAHPLLGLDHLLVLLCVGVWAARQNGALRWQAPLGFALAMLTGAVLGAAGLAVSALESAIAFSVLALGLMLALSLRLSAVKALPLLAGFALLHGVAHGQEIPAGLSPTLFIGGMLLASALLLASSGALSHLLRRVPLLSQGLGWGVAASGAALLIG</sequence>
<keyword evidence="2" id="KW-0732">Signal</keyword>
<dbReference type="EMBL" id="FOAS01000001">
    <property type="protein sequence ID" value="SEK18749.1"/>
    <property type="molecule type" value="Genomic_DNA"/>
</dbReference>
<feature type="transmembrane region" description="Helical" evidence="1">
    <location>
        <begin position="137"/>
        <end position="155"/>
    </location>
</feature>
<keyword evidence="4" id="KW-1185">Reference proteome</keyword>
<dbReference type="PIRSF" id="PIRSF016919">
    <property type="entry name" value="HupE_UreJ"/>
    <property type="match status" value="1"/>
</dbReference>
<feature type="chain" id="PRO_5010292906" evidence="2">
    <location>
        <begin position="22"/>
        <end position="188"/>
    </location>
</feature>
<evidence type="ECO:0000313" key="3">
    <source>
        <dbReference type="EMBL" id="SEK18749.1"/>
    </source>
</evidence>
<keyword evidence="1" id="KW-0812">Transmembrane</keyword>
<dbReference type="Pfam" id="PF04955">
    <property type="entry name" value="HupE_UreJ"/>
    <property type="match status" value="1"/>
</dbReference>
<protein>
    <submittedName>
        <fullName evidence="3">Urease accessory protein</fullName>
    </submittedName>
</protein>
<organism evidence="3 4">
    <name type="scientific">Atopomonas hussainii</name>
    <dbReference type="NCBI Taxonomy" id="1429083"/>
    <lineage>
        <taxon>Bacteria</taxon>
        <taxon>Pseudomonadati</taxon>
        <taxon>Pseudomonadota</taxon>
        <taxon>Gammaproteobacteria</taxon>
        <taxon>Pseudomonadales</taxon>
        <taxon>Pseudomonadaceae</taxon>
        <taxon>Atopomonas</taxon>
    </lineage>
</organism>
<accession>A0A1H7EY53</accession>
<dbReference type="Proteomes" id="UP000185766">
    <property type="component" value="Unassembled WGS sequence"/>
</dbReference>
<proteinExistence type="predicted"/>
<feature type="transmembrane region" description="Helical" evidence="1">
    <location>
        <begin position="37"/>
        <end position="54"/>
    </location>
</feature>
<keyword evidence="1" id="KW-1133">Transmembrane helix</keyword>
<feature type="transmembrane region" description="Helical" evidence="1">
    <location>
        <begin position="66"/>
        <end position="85"/>
    </location>
</feature>
<name>A0A1H7EY53_9GAMM</name>
<evidence type="ECO:0000256" key="1">
    <source>
        <dbReference type="SAM" id="Phobius"/>
    </source>
</evidence>
<gene>
    <name evidence="3" type="ORF">SAMN05216214_10128</name>
</gene>
<evidence type="ECO:0000256" key="2">
    <source>
        <dbReference type="SAM" id="SignalP"/>
    </source>
</evidence>
<feature type="transmembrane region" description="Helical" evidence="1">
    <location>
        <begin position="91"/>
        <end position="107"/>
    </location>
</feature>
<evidence type="ECO:0000313" key="4">
    <source>
        <dbReference type="Proteomes" id="UP000185766"/>
    </source>
</evidence>
<feature type="transmembrane region" description="Helical" evidence="1">
    <location>
        <begin position="167"/>
        <end position="187"/>
    </location>
</feature>
<reference evidence="3 4" key="1">
    <citation type="submission" date="2016-10" db="EMBL/GenBank/DDBJ databases">
        <authorList>
            <person name="de Groot N.N."/>
        </authorList>
    </citation>
    <scope>NUCLEOTIDE SEQUENCE [LARGE SCALE GENOMIC DNA]</scope>
    <source>
        <strain evidence="3 4">JCM 19513</strain>
    </source>
</reference>
<dbReference type="AlphaFoldDB" id="A0A1H7EY53"/>
<keyword evidence="1" id="KW-0472">Membrane</keyword>
<dbReference type="InterPro" id="IPR007038">
    <property type="entry name" value="HupE_UreJ"/>
</dbReference>
<feature type="signal peptide" evidence="2">
    <location>
        <begin position="1"/>
        <end position="21"/>
    </location>
</feature>